<accession>A0AAV0Y6Z5</accession>
<evidence type="ECO:0000313" key="2">
    <source>
        <dbReference type="Proteomes" id="UP001160148"/>
    </source>
</evidence>
<proteinExistence type="predicted"/>
<evidence type="ECO:0008006" key="3">
    <source>
        <dbReference type="Google" id="ProtNLM"/>
    </source>
</evidence>
<comment type="caution">
    <text evidence="1">The sequence shown here is derived from an EMBL/GenBank/DDBJ whole genome shotgun (WGS) entry which is preliminary data.</text>
</comment>
<dbReference type="Proteomes" id="UP001160148">
    <property type="component" value="Unassembled WGS sequence"/>
</dbReference>
<evidence type="ECO:0000313" key="1">
    <source>
        <dbReference type="EMBL" id="CAI6376729.1"/>
    </source>
</evidence>
<organism evidence="1 2">
    <name type="scientific">Macrosiphum euphorbiae</name>
    <name type="common">potato aphid</name>
    <dbReference type="NCBI Taxonomy" id="13131"/>
    <lineage>
        <taxon>Eukaryota</taxon>
        <taxon>Metazoa</taxon>
        <taxon>Ecdysozoa</taxon>
        <taxon>Arthropoda</taxon>
        <taxon>Hexapoda</taxon>
        <taxon>Insecta</taxon>
        <taxon>Pterygota</taxon>
        <taxon>Neoptera</taxon>
        <taxon>Paraneoptera</taxon>
        <taxon>Hemiptera</taxon>
        <taxon>Sternorrhyncha</taxon>
        <taxon>Aphidomorpha</taxon>
        <taxon>Aphidoidea</taxon>
        <taxon>Aphididae</taxon>
        <taxon>Macrosiphini</taxon>
        <taxon>Macrosiphum</taxon>
    </lineage>
</organism>
<gene>
    <name evidence="1" type="ORF">MEUPH1_LOCUS30069</name>
</gene>
<name>A0AAV0Y6Z5_9HEMI</name>
<protein>
    <recommendedName>
        <fullName evidence="3">Nuclease HARBI1</fullName>
    </recommendedName>
</protein>
<dbReference type="AlphaFoldDB" id="A0AAV0Y6Z5"/>
<reference evidence="1 2" key="1">
    <citation type="submission" date="2023-01" db="EMBL/GenBank/DDBJ databases">
        <authorList>
            <person name="Whitehead M."/>
        </authorList>
    </citation>
    <scope>NUCLEOTIDE SEQUENCE [LARGE SCALE GENOMIC DNA]</scope>
</reference>
<dbReference type="EMBL" id="CARXXK010001562">
    <property type="protein sequence ID" value="CAI6376729.1"/>
    <property type="molecule type" value="Genomic_DNA"/>
</dbReference>
<keyword evidence="2" id="KW-1185">Reference proteome</keyword>
<sequence length="153" mass="17819">MANNYVLNAAADVFEQILILELEKKTKKREYWVRKWISRRNTLGASGTLLKELHFEDPRSYCNFLRVDYDMFYELLQKVGPIIQRQNTTMRTAIPAAIKLQVVLRYLASGDSISSLQYLYRVPKNTISCFLEEVLDAISSQLKEFIQVMSTEL</sequence>